<protein>
    <submittedName>
        <fullName evidence="1">Uncharacterized protein</fullName>
    </submittedName>
</protein>
<name>A0A1G8F0C4_ANETH</name>
<proteinExistence type="predicted"/>
<organism evidence="1 2">
    <name type="scientific">Aneurinibacillus thermoaerophilus</name>
    <dbReference type="NCBI Taxonomy" id="143495"/>
    <lineage>
        <taxon>Bacteria</taxon>
        <taxon>Bacillati</taxon>
        <taxon>Bacillota</taxon>
        <taxon>Bacilli</taxon>
        <taxon>Bacillales</taxon>
        <taxon>Paenibacillaceae</taxon>
        <taxon>Aneurinibacillus group</taxon>
        <taxon>Aneurinibacillus</taxon>
    </lineage>
</organism>
<reference evidence="1 2" key="1">
    <citation type="submission" date="2016-10" db="EMBL/GenBank/DDBJ databases">
        <authorList>
            <person name="de Groot N.N."/>
        </authorList>
    </citation>
    <scope>NUCLEOTIDE SEQUENCE [LARGE SCALE GENOMIC DNA]</scope>
    <source>
        <strain evidence="1 2">L 420-91</strain>
    </source>
</reference>
<evidence type="ECO:0000313" key="2">
    <source>
        <dbReference type="Proteomes" id="UP000198956"/>
    </source>
</evidence>
<accession>A0A1G8F0C4</accession>
<gene>
    <name evidence="1" type="ORF">SAMN04489735_105217</name>
</gene>
<dbReference type="AlphaFoldDB" id="A0A1G8F0C4"/>
<dbReference type="PROSITE" id="PS51257">
    <property type="entry name" value="PROKAR_LIPOPROTEIN"/>
    <property type="match status" value="1"/>
</dbReference>
<evidence type="ECO:0000313" key="1">
    <source>
        <dbReference type="EMBL" id="SDH75570.1"/>
    </source>
</evidence>
<sequence length="53" mass="5876">MKSFHVTKIIVLTIVALLAVSCTQKGELPEKSVRDAMKNDQQTLQTYANLAID</sequence>
<dbReference type="RefSeq" id="WP_175493673.1">
    <property type="nucleotide sequence ID" value="NZ_FNDE01000052.1"/>
</dbReference>
<dbReference type="Proteomes" id="UP000198956">
    <property type="component" value="Unassembled WGS sequence"/>
</dbReference>
<dbReference type="EMBL" id="FNDE01000052">
    <property type="protein sequence ID" value="SDH75570.1"/>
    <property type="molecule type" value="Genomic_DNA"/>
</dbReference>